<dbReference type="Proteomes" id="UP000078340">
    <property type="component" value="Unassembled WGS sequence"/>
</dbReference>
<evidence type="ECO:0000313" key="3">
    <source>
        <dbReference type="Proteomes" id="UP000078340"/>
    </source>
</evidence>
<organism evidence="2 3">
    <name type="scientific">Purpureocillium lilacinum</name>
    <name type="common">Paecilomyces lilacinus</name>
    <dbReference type="NCBI Taxonomy" id="33203"/>
    <lineage>
        <taxon>Eukaryota</taxon>
        <taxon>Fungi</taxon>
        <taxon>Dikarya</taxon>
        <taxon>Ascomycota</taxon>
        <taxon>Pezizomycotina</taxon>
        <taxon>Sordariomycetes</taxon>
        <taxon>Hypocreomycetidae</taxon>
        <taxon>Hypocreales</taxon>
        <taxon>Ophiocordycipitaceae</taxon>
        <taxon>Purpureocillium</taxon>
    </lineage>
</organism>
<dbReference type="AlphaFoldDB" id="A0A179H6G8"/>
<evidence type="ECO:0000313" key="2">
    <source>
        <dbReference type="EMBL" id="OAQ85358.1"/>
    </source>
</evidence>
<feature type="compositionally biased region" description="Polar residues" evidence="1">
    <location>
        <begin position="1"/>
        <end position="22"/>
    </location>
</feature>
<sequence length="90" mass="9704">MSQKGEQGERANQASPQPSGGQPHTPGRLVGIGVGQAEERRDGVAGSVTQESERRRRRQSRLGGRARKVYQGGGESVAFASFCKHRNKSN</sequence>
<feature type="region of interest" description="Disordered" evidence="1">
    <location>
        <begin position="1"/>
        <end position="75"/>
    </location>
</feature>
<proteinExistence type="predicted"/>
<name>A0A179H6G8_PURLI</name>
<protein>
    <submittedName>
        <fullName evidence="2">Uncharacterized protein</fullName>
    </submittedName>
</protein>
<accession>A0A179H6G8</accession>
<gene>
    <name evidence="2" type="ORF">VFPFJ_07747</name>
</gene>
<feature type="compositionally biased region" description="Basic residues" evidence="1">
    <location>
        <begin position="55"/>
        <end position="68"/>
    </location>
</feature>
<comment type="caution">
    <text evidence="2">The sequence shown here is derived from an EMBL/GenBank/DDBJ whole genome shotgun (WGS) entry which is preliminary data.</text>
</comment>
<evidence type="ECO:0000256" key="1">
    <source>
        <dbReference type="SAM" id="MobiDB-lite"/>
    </source>
</evidence>
<reference evidence="2 3" key="1">
    <citation type="submission" date="2016-02" db="EMBL/GenBank/DDBJ databases">
        <title>Biosynthesis of antibiotic leucinostatins and their inhibition on Phytophthora in bio-control Purpureocillium lilacinum.</title>
        <authorList>
            <person name="Wang G."/>
            <person name="Liu Z."/>
            <person name="Lin R."/>
            <person name="Li E."/>
            <person name="Mao Z."/>
            <person name="Ling J."/>
            <person name="Yin W."/>
            <person name="Xie B."/>
        </authorList>
    </citation>
    <scope>NUCLEOTIDE SEQUENCE [LARGE SCALE GENOMIC DNA]</scope>
    <source>
        <strain evidence="2">PLFJ-1</strain>
    </source>
</reference>
<dbReference type="EMBL" id="LSBI01000007">
    <property type="protein sequence ID" value="OAQ85358.1"/>
    <property type="molecule type" value="Genomic_DNA"/>
</dbReference>